<gene>
    <name evidence="1" type="ORF">SCHIN_v1c07780</name>
</gene>
<sequence>MRSKIIVNLKLPSIKFDVVASYKYFEEIDEISSILIAVVINKNTFSERVNGSSSFKDAIKTILNLRESSLALIEKSILYIFTNEIIFTNKEFDKNDLEQIYNLNFFDLQVNNYIENNFKQNIFKSVNEQEKKKRFNFIVPLVDSLEWKINCSLDEFEETKNSFNEKYISKIENRKELANNFIETNYANDSSLELFDLQNNFDTYKKGFLSEELEFEIENNEILMKNENAKLISNWFFENQLQEAIVNSIKNSLDVSNLIEQEWNTNEKVSIMFDKHNEIKKVVEENQIIPENWNNEMVILFENKYYAVKKSKIKLKLLTDEILVDTFGLKEIKFENHIEELFHSFYTNGVVDYSMFLDHLFESNSKEQKETVFKFVLNNLGKYNTEQFITENILDYKQLVTFDNLKYLVNRLDARIVFEIMKENNFASIEHIKELLILNKEILIEDYYKNFEWQYENDRIFESWFDEELLFELLEVKDKYLTLINDNNVDKKELDDLYNKLVILKIKDSRIVEFKTKVLEKIKDLSDISKEELIGIITESRTRLEQWAKDIDKNYNKKGSFKDTLEEHYYGDNLKEVIDLYRAASKFIHNSNKISPTDKDKILEIKNKSLELKLKRK</sequence>
<proteinExistence type="predicted"/>
<evidence type="ECO:0000313" key="1">
    <source>
        <dbReference type="EMBL" id="QEH61973.1"/>
    </source>
</evidence>
<dbReference type="Proteomes" id="UP000323144">
    <property type="component" value="Chromosome"/>
</dbReference>
<dbReference type="AlphaFoldDB" id="A0A5B9Y5A2"/>
<accession>A0A5B9Y5A2</accession>
<protein>
    <submittedName>
        <fullName evidence="1">Uncharacterized protein</fullName>
    </submittedName>
</protein>
<reference evidence="1 2" key="1">
    <citation type="submission" date="2019-08" db="EMBL/GenBank/DDBJ databases">
        <title>Complete genome sequence of Spiroplasma chinense CCH (DSM 19755).</title>
        <authorList>
            <person name="Shen H.-Y."/>
            <person name="Lin Y.-C."/>
            <person name="Chou L."/>
            <person name="Kuo C.-H."/>
        </authorList>
    </citation>
    <scope>NUCLEOTIDE SEQUENCE [LARGE SCALE GENOMIC DNA]</scope>
    <source>
        <strain evidence="1 2">CCH</strain>
    </source>
</reference>
<dbReference type="KEGG" id="schi:SCHIN_v1c07780"/>
<dbReference type="EMBL" id="CP043026">
    <property type="protein sequence ID" value="QEH61973.1"/>
    <property type="molecule type" value="Genomic_DNA"/>
</dbReference>
<keyword evidence="2" id="KW-1185">Reference proteome</keyword>
<name>A0A5B9Y5A2_9MOLU</name>
<dbReference type="RefSeq" id="WP_166508349.1">
    <property type="nucleotide sequence ID" value="NZ_CP043026.1"/>
</dbReference>
<organism evidence="1 2">
    <name type="scientific">Spiroplasma chinense</name>
    <dbReference type="NCBI Taxonomy" id="216932"/>
    <lineage>
        <taxon>Bacteria</taxon>
        <taxon>Bacillati</taxon>
        <taxon>Mycoplasmatota</taxon>
        <taxon>Mollicutes</taxon>
        <taxon>Entomoplasmatales</taxon>
        <taxon>Spiroplasmataceae</taxon>
        <taxon>Spiroplasma</taxon>
    </lineage>
</organism>
<evidence type="ECO:0000313" key="2">
    <source>
        <dbReference type="Proteomes" id="UP000323144"/>
    </source>
</evidence>